<evidence type="ECO:0000256" key="1">
    <source>
        <dbReference type="ARBA" id="ARBA00004651"/>
    </source>
</evidence>
<keyword evidence="3" id="KW-1003">Cell membrane</keyword>
<comment type="subcellular location">
    <subcellularLocation>
        <location evidence="1">Cell membrane</location>
        <topology evidence="1">Multi-pass membrane protein</topology>
    </subcellularLocation>
</comment>
<dbReference type="GO" id="GO:0005886">
    <property type="term" value="C:plasma membrane"/>
    <property type="evidence" value="ECO:0007669"/>
    <property type="project" value="UniProtKB-SubCell"/>
</dbReference>
<reference evidence="8" key="1">
    <citation type="submission" date="2022-06" db="EMBL/GenBank/DDBJ databases">
        <title>A novel DMS-producing enzyme.</title>
        <authorList>
            <person name="Zhang Y."/>
        </authorList>
    </citation>
    <scope>NUCLEOTIDE SEQUENCE</scope>
    <source>
        <strain evidence="8">RT37</strain>
    </source>
</reference>
<dbReference type="PIRSF" id="PIRSF006324">
    <property type="entry name" value="LeuE"/>
    <property type="match status" value="1"/>
</dbReference>
<evidence type="ECO:0000313" key="8">
    <source>
        <dbReference type="EMBL" id="XBO72167.1"/>
    </source>
</evidence>
<dbReference type="EMBL" id="CP098827">
    <property type="protein sequence ID" value="XBO72167.1"/>
    <property type="molecule type" value="Genomic_DNA"/>
</dbReference>
<feature type="transmembrane region" description="Helical" evidence="7">
    <location>
        <begin position="66"/>
        <end position="87"/>
    </location>
</feature>
<dbReference type="PANTHER" id="PTHR30086">
    <property type="entry name" value="ARGININE EXPORTER PROTEIN ARGO"/>
    <property type="match status" value="1"/>
</dbReference>
<feature type="transmembrane region" description="Helical" evidence="7">
    <location>
        <begin position="6"/>
        <end position="25"/>
    </location>
</feature>
<dbReference type="PANTHER" id="PTHR30086:SF14">
    <property type="entry name" value="HOMOSERINE_HOMOSERINE LACTONE EFFLUX PROTEIN"/>
    <property type="match status" value="1"/>
</dbReference>
<sequence length="204" mass="20982">MSIEFLLTSLIVVLAPGTGVIYTLATGLGRGAKASLAASLGCTLGIVPSLIAAITGVAAILHTSALAFSVLKILGVIYLLYMALSLLKQGGALDLPGRPARQGSLVRIGVIGALINVLNPKLSVFFLAFLPQFITASGASALEQMLGLGGIFMLMTLVIFSAYGLGAAWIRGHVAGRPGIMTAFRRLFAGTFIALGAKLALAER</sequence>
<evidence type="ECO:0000256" key="4">
    <source>
        <dbReference type="ARBA" id="ARBA00022692"/>
    </source>
</evidence>
<dbReference type="Pfam" id="PF01810">
    <property type="entry name" value="LysE"/>
    <property type="match status" value="1"/>
</dbReference>
<keyword evidence="4 7" id="KW-0812">Transmembrane</keyword>
<dbReference type="RefSeq" id="WP_108450217.1">
    <property type="nucleotide sequence ID" value="NZ_CP098827.1"/>
</dbReference>
<evidence type="ECO:0000256" key="3">
    <source>
        <dbReference type="ARBA" id="ARBA00022475"/>
    </source>
</evidence>
<organism evidence="8">
    <name type="scientific">Halomonas sp. RT37</name>
    <dbReference type="NCBI Taxonomy" id="2950872"/>
    <lineage>
        <taxon>Bacteria</taxon>
        <taxon>Pseudomonadati</taxon>
        <taxon>Pseudomonadota</taxon>
        <taxon>Gammaproteobacteria</taxon>
        <taxon>Oceanospirillales</taxon>
        <taxon>Halomonadaceae</taxon>
        <taxon>Halomonas</taxon>
    </lineage>
</organism>
<name>A0AAU7KKG2_9GAMM</name>
<evidence type="ECO:0000256" key="5">
    <source>
        <dbReference type="ARBA" id="ARBA00022989"/>
    </source>
</evidence>
<dbReference type="GO" id="GO:0042970">
    <property type="term" value="F:homoserine transmembrane transporter activity"/>
    <property type="evidence" value="ECO:0007669"/>
    <property type="project" value="TreeGrafter"/>
</dbReference>
<feature type="transmembrane region" description="Helical" evidence="7">
    <location>
        <begin position="37"/>
        <end position="60"/>
    </location>
</feature>
<dbReference type="AlphaFoldDB" id="A0AAU7KKG2"/>
<protein>
    <submittedName>
        <fullName evidence="8">LysE family translocator</fullName>
    </submittedName>
</protein>
<dbReference type="InterPro" id="IPR001123">
    <property type="entry name" value="LeuE-type"/>
</dbReference>
<evidence type="ECO:0000256" key="2">
    <source>
        <dbReference type="ARBA" id="ARBA00007928"/>
    </source>
</evidence>
<keyword evidence="6 7" id="KW-0472">Membrane</keyword>
<keyword evidence="5 7" id="KW-1133">Transmembrane helix</keyword>
<evidence type="ECO:0000256" key="7">
    <source>
        <dbReference type="SAM" id="Phobius"/>
    </source>
</evidence>
<accession>A0AAU7KKG2</accession>
<evidence type="ECO:0000256" key="6">
    <source>
        <dbReference type="ARBA" id="ARBA00023136"/>
    </source>
</evidence>
<feature type="transmembrane region" description="Helical" evidence="7">
    <location>
        <begin position="150"/>
        <end position="171"/>
    </location>
</feature>
<feature type="transmembrane region" description="Helical" evidence="7">
    <location>
        <begin position="108"/>
        <end position="130"/>
    </location>
</feature>
<comment type="similarity">
    <text evidence="2">Belongs to the Rht family.</text>
</comment>
<proteinExistence type="inferred from homology"/>
<gene>
    <name evidence="8" type="ORF">NFG58_05505</name>
</gene>